<keyword evidence="10" id="KW-1185">Reference proteome</keyword>
<keyword evidence="4 7" id="KW-0812">Transmembrane</keyword>
<dbReference type="Proteomes" id="UP001652445">
    <property type="component" value="Unassembled WGS sequence"/>
</dbReference>
<dbReference type="RefSeq" id="WP_262688480.1">
    <property type="nucleotide sequence ID" value="NZ_JAOQIO010000124.1"/>
</dbReference>
<feature type="transmembrane region" description="Helical" evidence="7">
    <location>
        <begin position="162"/>
        <end position="183"/>
    </location>
</feature>
<evidence type="ECO:0000259" key="8">
    <source>
        <dbReference type="PROSITE" id="PS50850"/>
    </source>
</evidence>
<evidence type="ECO:0000256" key="3">
    <source>
        <dbReference type="ARBA" id="ARBA00022475"/>
    </source>
</evidence>
<dbReference type="Gene3D" id="1.20.1250.20">
    <property type="entry name" value="MFS general substrate transporter like domains"/>
    <property type="match status" value="1"/>
</dbReference>
<dbReference type="PANTHER" id="PTHR23513">
    <property type="entry name" value="INTEGRAL MEMBRANE EFFLUX PROTEIN-RELATED"/>
    <property type="match status" value="1"/>
</dbReference>
<evidence type="ECO:0000256" key="2">
    <source>
        <dbReference type="ARBA" id="ARBA00022448"/>
    </source>
</evidence>
<reference evidence="9 10" key="1">
    <citation type="submission" date="2022-09" db="EMBL/GenBank/DDBJ databases">
        <authorList>
            <person name="Han X.L."/>
            <person name="Wang Q."/>
            <person name="Lu T."/>
        </authorList>
    </citation>
    <scope>NUCLEOTIDE SEQUENCE [LARGE SCALE GENOMIC DNA]</scope>
    <source>
        <strain evidence="9 10">WQ 127069</strain>
    </source>
</reference>
<feature type="transmembrane region" description="Helical" evidence="7">
    <location>
        <begin position="217"/>
        <end position="239"/>
    </location>
</feature>
<keyword evidence="2" id="KW-0813">Transport</keyword>
<feature type="transmembrane region" description="Helical" evidence="7">
    <location>
        <begin position="302"/>
        <end position="323"/>
    </location>
</feature>
<evidence type="ECO:0000256" key="5">
    <source>
        <dbReference type="ARBA" id="ARBA00022989"/>
    </source>
</evidence>
<feature type="transmembrane region" description="Helical" evidence="7">
    <location>
        <begin position="12"/>
        <end position="32"/>
    </location>
</feature>
<keyword evidence="5 7" id="KW-1133">Transmembrane helix</keyword>
<dbReference type="InterPro" id="IPR011701">
    <property type="entry name" value="MFS"/>
</dbReference>
<evidence type="ECO:0000256" key="1">
    <source>
        <dbReference type="ARBA" id="ARBA00004651"/>
    </source>
</evidence>
<keyword evidence="6 7" id="KW-0472">Membrane</keyword>
<dbReference type="SUPFAM" id="SSF103473">
    <property type="entry name" value="MFS general substrate transporter"/>
    <property type="match status" value="1"/>
</dbReference>
<evidence type="ECO:0000256" key="4">
    <source>
        <dbReference type="ARBA" id="ARBA00022692"/>
    </source>
</evidence>
<dbReference type="EMBL" id="JAOQIO010000124">
    <property type="protein sequence ID" value="MCU6797753.1"/>
    <property type="molecule type" value="Genomic_DNA"/>
</dbReference>
<feature type="transmembrane region" description="Helical" evidence="7">
    <location>
        <begin position="251"/>
        <end position="273"/>
    </location>
</feature>
<proteinExistence type="predicted"/>
<feature type="transmembrane region" description="Helical" evidence="7">
    <location>
        <begin position="44"/>
        <end position="65"/>
    </location>
</feature>
<gene>
    <name evidence="9" type="ORF">OB236_37090</name>
</gene>
<accession>A0ABT2USY6</accession>
<dbReference type="Pfam" id="PF07690">
    <property type="entry name" value="MFS_1"/>
    <property type="match status" value="1"/>
</dbReference>
<organism evidence="9 10">
    <name type="scientific">Paenibacillus baimaensis</name>
    <dbReference type="NCBI Taxonomy" id="2982185"/>
    <lineage>
        <taxon>Bacteria</taxon>
        <taxon>Bacillati</taxon>
        <taxon>Bacillota</taxon>
        <taxon>Bacilli</taxon>
        <taxon>Bacillales</taxon>
        <taxon>Paenibacillaceae</taxon>
        <taxon>Paenibacillus</taxon>
    </lineage>
</organism>
<comment type="caution">
    <text evidence="9">The sequence shown here is derived from an EMBL/GenBank/DDBJ whole genome shotgun (WGS) entry which is preliminary data.</text>
</comment>
<feature type="transmembrane region" description="Helical" evidence="7">
    <location>
        <begin position="335"/>
        <end position="356"/>
    </location>
</feature>
<dbReference type="InterPro" id="IPR020846">
    <property type="entry name" value="MFS_dom"/>
</dbReference>
<dbReference type="PROSITE" id="PS50850">
    <property type="entry name" value="MFS"/>
    <property type="match status" value="1"/>
</dbReference>
<dbReference type="PANTHER" id="PTHR23513:SF6">
    <property type="entry name" value="MAJOR FACILITATOR SUPERFAMILY ASSOCIATED DOMAIN-CONTAINING PROTEIN"/>
    <property type="match status" value="1"/>
</dbReference>
<feature type="domain" description="Major facilitator superfamily (MFS) profile" evidence="8">
    <location>
        <begin position="6"/>
        <end position="393"/>
    </location>
</feature>
<protein>
    <submittedName>
        <fullName evidence="9">MFS transporter</fullName>
    </submittedName>
</protein>
<sequence length="408" mass="44252">MWNNRYVRTIIMSRVLLQLGVWIRNFAILLYVTDLTNNDPYAVSLISVAEFAPIFIFAIIGGTFADRWQPKRTMVGCDLLSAISVFIVLLALMYGSWYSLLAGTLVSAILSQFSQPSAMKLFKQHIHADQMQGVMAMFQSLMAVFMVIGPIIGTFVYQQYGIGVSLSITGAMFMGSSLVLSWLPRDMKTANETVSQSFKAELIAGLRYVVSNRALRTLCSTFAAAGLATGLIQPLMLFISVENLGLDKSFLQWLLMANGAAMLIGGGLIMGAAKKVKPHTLLAVGLLISSICTIGTGGSTNIVLTFILQIFSGLFYPCVHVGIQTLIMRNTEAAFVGRVGGTITPIFMGLMVLGMSLSGYMKNLLTLFGIYCVSGGLLVIGALLLIPLFQQRDTTDSRIIKHNSTTTG</sequence>
<evidence type="ECO:0000313" key="9">
    <source>
        <dbReference type="EMBL" id="MCU6797753.1"/>
    </source>
</evidence>
<dbReference type="CDD" id="cd06173">
    <property type="entry name" value="MFS_MefA_like"/>
    <property type="match status" value="1"/>
</dbReference>
<evidence type="ECO:0000313" key="10">
    <source>
        <dbReference type="Proteomes" id="UP001652445"/>
    </source>
</evidence>
<dbReference type="InterPro" id="IPR036259">
    <property type="entry name" value="MFS_trans_sf"/>
</dbReference>
<feature type="transmembrane region" description="Helical" evidence="7">
    <location>
        <begin position="280"/>
        <end position="296"/>
    </location>
</feature>
<evidence type="ECO:0000256" key="7">
    <source>
        <dbReference type="SAM" id="Phobius"/>
    </source>
</evidence>
<name>A0ABT2USY6_9BACL</name>
<feature type="transmembrane region" description="Helical" evidence="7">
    <location>
        <begin position="77"/>
        <end position="94"/>
    </location>
</feature>
<keyword evidence="3" id="KW-1003">Cell membrane</keyword>
<feature type="transmembrane region" description="Helical" evidence="7">
    <location>
        <begin position="134"/>
        <end position="156"/>
    </location>
</feature>
<feature type="transmembrane region" description="Helical" evidence="7">
    <location>
        <begin position="368"/>
        <end position="389"/>
    </location>
</feature>
<comment type="subcellular location">
    <subcellularLocation>
        <location evidence="1">Cell membrane</location>
        <topology evidence="1">Multi-pass membrane protein</topology>
    </subcellularLocation>
</comment>
<evidence type="ECO:0000256" key="6">
    <source>
        <dbReference type="ARBA" id="ARBA00023136"/>
    </source>
</evidence>